<evidence type="ECO:0000313" key="3">
    <source>
        <dbReference type="Proteomes" id="UP000499080"/>
    </source>
</evidence>
<gene>
    <name evidence="2" type="ORF">AVEN_129279_1</name>
    <name evidence="1" type="ORF">AVEN_13936_1</name>
</gene>
<evidence type="ECO:0000313" key="2">
    <source>
        <dbReference type="EMBL" id="GBN48762.1"/>
    </source>
</evidence>
<sequence>MWIGEAVVFLLPSSETEFSCFLHGTRKRLQRPHRGPIGQDKNSPYKPKIFASHGFLSTGVKGKYCQNTCINVLELNSLLLLKQSEVKYKFIGSEVNRS</sequence>
<comment type="caution">
    <text evidence="1">The sequence shown here is derived from an EMBL/GenBank/DDBJ whole genome shotgun (WGS) entry which is preliminary data.</text>
</comment>
<name>A0A4Y2P9W7_ARAVE</name>
<accession>A0A4Y2P9W7</accession>
<proteinExistence type="predicted"/>
<dbReference type="EMBL" id="BGPR01010928">
    <property type="protein sequence ID" value="GBN48762.1"/>
    <property type="molecule type" value="Genomic_DNA"/>
</dbReference>
<keyword evidence="3" id="KW-1185">Reference proteome</keyword>
<evidence type="ECO:0000313" key="1">
    <source>
        <dbReference type="EMBL" id="GBN48755.1"/>
    </source>
</evidence>
<dbReference type="AlphaFoldDB" id="A0A4Y2P9W7"/>
<dbReference type="Proteomes" id="UP000499080">
    <property type="component" value="Unassembled WGS sequence"/>
</dbReference>
<reference evidence="1 3" key="1">
    <citation type="journal article" date="2019" name="Sci. Rep.">
        <title>Orb-weaving spider Araneus ventricosus genome elucidates the spidroin gene catalogue.</title>
        <authorList>
            <person name="Kono N."/>
            <person name="Nakamura H."/>
            <person name="Ohtoshi R."/>
            <person name="Moran D.A.P."/>
            <person name="Shinohara A."/>
            <person name="Yoshida Y."/>
            <person name="Fujiwara M."/>
            <person name="Mori M."/>
            <person name="Tomita M."/>
            <person name="Arakawa K."/>
        </authorList>
    </citation>
    <scope>NUCLEOTIDE SEQUENCE [LARGE SCALE GENOMIC DNA]</scope>
</reference>
<dbReference type="EMBL" id="BGPR01010927">
    <property type="protein sequence ID" value="GBN48755.1"/>
    <property type="molecule type" value="Genomic_DNA"/>
</dbReference>
<protein>
    <submittedName>
        <fullName evidence="1">Uncharacterized protein</fullName>
    </submittedName>
</protein>
<organism evidence="1 3">
    <name type="scientific">Araneus ventricosus</name>
    <name type="common">Orbweaver spider</name>
    <name type="synonym">Epeira ventricosa</name>
    <dbReference type="NCBI Taxonomy" id="182803"/>
    <lineage>
        <taxon>Eukaryota</taxon>
        <taxon>Metazoa</taxon>
        <taxon>Ecdysozoa</taxon>
        <taxon>Arthropoda</taxon>
        <taxon>Chelicerata</taxon>
        <taxon>Arachnida</taxon>
        <taxon>Araneae</taxon>
        <taxon>Araneomorphae</taxon>
        <taxon>Entelegynae</taxon>
        <taxon>Araneoidea</taxon>
        <taxon>Araneidae</taxon>
        <taxon>Araneus</taxon>
    </lineage>
</organism>